<dbReference type="InterPro" id="IPR002104">
    <property type="entry name" value="Integrase_catalytic"/>
</dbReference>
<dbReference type="PROSITE" id="PS51898">
    <property type="entry name" value="TYR_RECOMBINASE"/>
    <property type="match status" value="1"/>
</dbReference>
<evidence type="ECO:0000259" key="3">
    <source>
        <dbReference type="PROSITE" id="PS51898"/>
    </source>
</evidence>
<dbReference type="GO" id="GO:0003677">
    <property type="term" value="F:DNA binding"/>
    <property type="evidence" value="ECO:0007669"/>
    <property type="project" value="InterPro"/>
</dbReference>
<keyword evidence="1" id="KW-0233">DNA recombination</keyword>
<evidence type="ECO:0000256" key="2">
    <source>
        <dbReference type="SAM" id="MobiDB-lite"/>
    </source>
</evidence>
<feature type="region of interest" description="Disordered" evidence="2">
    <location>
        <begin position="317"/>
        <end position="337"/>
    </location>
</feature>
<reference evidence="4" key="1">
    <citation type="submission" date="2010-05" db="EMBL/GenBank/DDBJ databases">
        <title>The draft genome of Desulfonatronospira thiodismutans ASO3-1.</title>
        <authorList>
            <consortium name="US DOE Joint Genome Institute (JGI-PGF)"/>
            <person name="Lucas S."/>
            <person name="Copeland A."/>
            <person name="Lapidus A."/>
            <person name="Cheng J.-F."/>
            <person name="Bruce D."/>
            <person name="Goodwin L."/>
            <person name="Pitluck S."/>
            <person name="Chertkov O."/>
            <person name="Brettin T."/>
            <person name="Detter J.C."/>
            <person name="Han C."/>
            <person name="Land M.L."/>
            <person name="Hauser L."/>
            <person name="Kyrpides N."/>
            <person name="Mikhailova N."/>
            <person name="Muyzer G."/>
            <person name="Woyke T."/>
        </authorList>
    </citation>
    <scope>NUCLEOTIDE SEQUENCE [LARGE SCALE GENOMIC DNA]</scope>
    <source>
        <strain evidence="4">ASO3-1</strain>
    </source>
</reference>
<dbReference type="eggNOG" id="COG0582">
    <property type="taxonomic scope" value="Bacteria"/>
</dbReference>
<dbReference type="RefSeq" id="WP_008871863.1">
    <property type="nucleotide sequence ID" value="NZ_ACJN02000005.1"/>
</dbReference>
<dbReference type="SUPFAM" id="SSF56349">
    <property type="entry name" value="DNA breaking-rejoining enzymes"/>
    <property type="match status" value="1"/>
</dbReference>
<evidence type="ECO:0000256" key="1">
    <source>
        <dbReference type="ARBA" id="ARBA00023172"/>
    </source>
</evidence>
<evidence type="ECO:0000313" key="4">
    <source>
        <dbReference type="EMBL" id="EFI32773.1"/>
    </source>
</evidence>
<feature type="domain" description="Tyr recombinase" evidence="3">
    <location>
        <begin position="140"/>
        <end position="311"/>
    </location>
</feature>
<dbReference type="InterPro" id="IPR013762">
    <property type="entry name" value="Integrase-like_cat_sf"/>
</dbReference>
<name>D6SV17_9BACT</name>
<organism evidence="4 5">
    <name type="scientific">Desulfonatronospira thiodismutans ASO3-1</name>
    <dbReference type="NCBI Taxonomy" id="555779"/>
    <lineage>
        <taxon>Bacteria</taxon>
        <taxon>Pseudomonadati</taxon>
        <taxon>Thermodesulfobacteriota</taxon>
        <taxon>Desulfovibrionia</taxon>
        <taxon>Desulfovibrionales</taxon>
        <taxon>Desulfonatronovibrionaceae</taxon>
        <taxon>Desulfonatronospira</taxon>
    </lineage>
</organism>
<dbReference type="AlphaFoldDB" id="D6SV17"/>
<dbReference type="InterPro" id="IPR011010">
    <property type="entry name" value="DNA_brk_join_enz"/>
</dbReference>
<sequence length="337" mass="38596">MGKISKSEARKIASHIITHTSNNTQQTNEHLFKIFHRIYKYGSLQTYAQTFNLKKTTWYKYKAAYQFGAALMIRKLLRDADKLEKTDKTKAKLYREEALRLGEELKSLSPDYEKKHRLNHPAPSNQAKPYTKSKIEGKRKALRGLPTNWVGRLIDELPIQHQKAALVMALTGCRPAELEKGVWLEAVDHDHLKITIKGAKYIKNKQGQKQRVLKFALEDAHRLFNLAYEEPRLVWINKEAFRKAIRRAAGNLGFKGVSPYSLRHQFSANLKRESGEKWTHEDMAKALGHITDRCQQFYGHPNQARGRGSGILNVQASSQIKSNRGTIPEKTSGPRLS</sequence>
<dbReference type="Gene3D" id="1.10.443.10">
    <property type="entry name" value="Intergrase catalytic core"/>
    <property type="match status" value="1"/>
</dbReference>
<dbReference type="GO" id="GO:0015074">
    <property type="term" value="P:DNA integration"/>
    <property type="evidence" value="ECO:0007669"/>
    <property type="project" value="InterPro"/>
</dbReference>
<keyword evidence="5" id="KW-1185">Reference proteome</keyword>
<accession>D6SV17</accession>
<comment type="caution">
    <text evidence="4">The sequence shown here is derived from an EMBL/GenBank/DDBJ whole genome shotgun (WGS) entry which is preliminary data.</text>
</comment>
<proteinExistence type="predicted"/>
<dbReference type="Proteomes" id="UP000005496">
    <property type="component" value="Unassembled WGS sequence"/>
</dbReference>
<gene>
    <name evidence="4" type="ORF">Dthio_PD0066</name>
</gene>
<evidence type="ECO:0000313" key="5">
    <source>
        <dbReference type="Proteomes" id="UP000005496"/>
    </source>
</evidence>
<dbReference type="EMBL" id="ACJN02000005">
    <property type="protein sequence ID" value="EFI32773.1"/>
    <property type="molecule type" value="Genomic_DNA"/>
</dbReference>
<protein>
    <submittedName>
        <fullName evidence="4">Integrase family protein</fullName>
    </submittedName>
</protein>
<dbReference type="GO" id="GO:0006310">
    <property type="term" value="P:DNA recombination"/>
    <property type="evidence" value="ECO:0007669"/>
    <property type="project" value="UniProtKB-KW"/>
</dbReference>